<dbReference type="Pfam" id="PF08402">
    <property type="entry name" value="TOBE_2"/>
    <property type="match status" value="1"/>
</dbReference>
<keyword evidence="2" id="KW-1003">Cell membrane</keyword>
<proteinExistence type="predicted"/>
<dbReference type="SMART" id="SM00382">
    <property type="entry name" value="AAA"/>
    <property type="match status" value="1"/>
</dbReference>
<dbReference type="PANTHER" id="PTHR43875:SF15">
    <property type="entry name" value="TREHALOSE IMPORT ATP-BINDING PROTEIN SUGC"/>
    <property type="match status" value="1"/>
</dbReference>
<evidence type="ECO:0000256" key="6">
    <source>
        <dbReference type="ARBA" id="ARBA00023136"/>
    </source>
</evidence>
<dbReference type="InterPro" id="IPR047641">
    <property type="entry name" value="ABC_transpr_MalK/UgpC-like"/>
</dbReference>
<dbReference type="PROSITE" id="PS50893">
    <property type="entry name" value="ABC_TRANSPORTER_2"/>
    <property type="match status" value="1"/>
</dbReference>
<dbReference type="GO" id="GO:0055052">
    <property type="term" value="C:ATP-binding cassette (ABC) transporter complex, substrate-binding subunit-containing"/>
    <property type="evidence" value="ECO:0007669"/>
    <property type="project" value="TreeGrafter"/>
</dbReference>
<gene>
    <name evidence="8" type="ORF">IOK49_02230</name>
</gene>
<evidence type="ECO:0000259" key="7">
    <source>
        <dbReference type="PROSITE" id="PS50893"/>
    </source>
</evidence>
<dbReference type="Pfam" id="PF00005">
    <property type="entry name" value="ABC_tran"/>
    <property type="match status" value="1"/>
</dbReference>
<evidence type="ECO:0000256" key="4">
    <source>
        <dbReference type="ARBA" id="ARBA00022840"/>
    </source>
</evidence>
<organism evidence="8 9">
    <name type="scientific">Fervidicoccus fontis</name>
    <dbReference type="NCBI Taxonomy" id="683846"/>
    <lineage>
        <taxon>Archaea</taxon>
        <taxon>Thermoproteota</taxon>
        <taxon>Thermoprotei</taxon>
        <taxon>Fervidicoccales</taxon>
        <taxon>Fervidicoccaceae</taxon>
        <taxon>Fervidicoccus</taxon>
    </lineage>
</organism>
<protein>
    <submittedName>
        <fullName evidence="8">ABC transporter ATP-binding protein</fullName>
    </submittedName>
</protein>
<evidence type="ECO:0000313" key="9">
    <source>
        <dbReference type="Proteomes" id="UP000652307"/>
    </source>
</evidence>
<dbReference type="PANTHER" id="PTHR43875">
    <property type="entry name" value="MALTODEXTRIN IMPORT ATP-BINDING PROTEIN MSMX"/>
    <property type="match status" value="1"/>
</dbReference>
<dbReference type="SUPFAM" id="SSF50331">
    <property type="entry name" value="MOP-like"/>
    <property type="match status" value="1"/>
</dbReference>
<dbReference type="SUPFAM" id="SSF52540">
    <property type="entry name" value="P-loop containing nucleoside triphosphate hydrolases"/>
    <property type="match status" value="1"/>
</dbReference>
<feature type="domain" description="ABC transporter" evidence="7">
    <location>
        <begin position="3"/>
        <end position="232"/>
    </location>
</feature>
<dbReference type="GO" id="GO:0022857">
    <property type="term" value="F:transmembrane transporter activity"/>
    <property type="evidence" value="ECO:0007669"/>
    <property type="project" value="InterPro"/>
</dbReference>
<sequence length="329" mass="37129">MTLRLENLRKRYGQFELRIEEYTFKEKSYNVVLGSSGSGKTTTLRLIAGLELPDEGKIILDGVDITNVPAWKRDIGLVFQNYALYPHLTAYENISVPLKIKKLDRKTIDEKVKNVAEILGISSELHKYPHQLSGGQQQRVAIARALVKEPKILLLDEPLSNLDARLRLEVRVFLKELQRKLNMTVIHVTHDQEEAMAIADNIVILNSGKIVQDGSPAEIYRKPKNTFIFTFIGLSNLLPASFFGIDDADLVGFRPEDAKIVNTDGDISGLVEEIQYLGAYKLLEISIDEKHSVIVRVPPSEEISEGQKVGISIPRDLMLKFKNEERVPQ</sequence>
<dbReference type="GO" id="GO:0005524">
    <property type="term" value="F:ATP binding"/>
    <property type="evidence" value="ECO:0007669"/>
    <property type="project" value="UniProtKB-KW"/>
</dbReference>
<comment type="caution">
    <text evidence="8">The sequence shown here is derived from an EMBL/GenBank/DDBJ whole genome shotgun (WGS) entry which is preliminary data.</text>
</comment>
<evidence type="ECO:0000313" key="8">
    <source>
        <dbReference type="EMBL" id="MBE9390899.1"/>
    </source>
</evidence>
<dbReference type="InterPro" id="IPR003439">
    <property type="entry name" value="ABC_transporter-like_ATP-bd"/>
</dbReference>
<dbReference type="EMBL" id="JADEZV010000001">
    <property type="protein sequence ID" value="MBE9390899.1"/>
    <property type="molecule type" value="Genomic_DNA"/>
</dbReference>
<dbReference type="Gene3D" id="3.40.50.300">
    <property type="entry name" value="P-loop containing nucleotide triphosphate hydrolases"/>
    <property type="match status" value="1"/>
</dbReference>
<dbReference type="Gene3D" id="2.40.50.140">
    <property type="entry name" value="Nucleic acid-binding proteins"/>
    <property type="match status" value="1"/>
</dbReference>
<dbReference type="Gene3D" id="2.40.50.100">
    <property type="match status" value="1"/>
</dbReference>
<dbReference type="InterPro" id="IPR017871">
    <property type="entry name" value="ABC_transporter-like_CS"/>
</dbReference>
<dbReference type="FunFam" id="3.40.50.300:FF:000042">
    <property type="entry name" value="Maltose/maltodextrin ABC transporter, ATP-binding protein"/>
    <property type="match status" value="1"/>
</dbReference>
<dbReference type="InterPro" id="IPR013611">
    <property type="entry name" value="Transp-assoc_OB_typ2"/>
</dbReference>
<dbReference type="InterPro" id="IPR008995">
    <property type="entry name" value="Mo/tungstate-bd_C_term_dom"/>
</dbReference>
<dbReference type="Proteomes" id="UP000652307">
    <property type="component" value="Unassembled WGS sequence"/>
</dbReference>
<evidence type="ECO:0000256" key="5">
    <source>
        <dbReference type="ARBA" id="ARBA00022967"/>
    </source>
</evidence>
<keyword evidence="1" id="KW-0813">Transport</keyword>
<evidence type="ECO:0000256" key="1">
    <source>
        <dbReference type="ARBA" id="ARBA00022448"/>
    </source>
</evidence>
<dbReference type="InterPro" id="IPR003593">
    <property type="entry name" value="AAA+_ATPase"/>
</dbReference>
<evidence type="ECO:0000256" key="3">
    <source>
        <dbReference type="ARBA" id="ARBA00022741"/>
    </source>
</evidence>
<keyword evidence="3" id="KW-0547">Nucleotide-binding</keyword>
<dbReference type="InterPro" id="IPR027417">
    <property type="entry name" value="P-loop_NTPase"/>
</dbReference>
<reference evidence="8" key="1">
    <citation type="submission" date="2020-10" db="EMBL/GenBank/DDBJ databases">
        <title>Fervidococcus fontis strain 3639Fd - the first crenarchaeon capable of growth on lipids.</title>
        <authorList>
            <person name="Kochetkova T.V."/>
            <person name="Elcheninov A.G."/>
            <person name="Toschakov S.V."/>
            <person name="Kublanov I.V."/>
        </authorList>
    </citation>
    <scope>NUCLEOTIDE SEQUENCE</scope>
    <source>
        <strain evidence="8">3639Fd</strain>
    </source>
</reference>
<name>A0A843AH26_9CREN</name>
<dbReference type="GO" id="GO:0016887">
    <property type="term" value="F:ATP hydrolysis activity"/>
    <property type="evidence" value="ECO:0007669"/>
    <property type="project" value="InterPro"/>
</dbReference>
<keyword evidence="6" id="KW-0472">Membrane</keyword>
<keyword evidence="5" id="KW-1278">Translocase</keyword>
<keyword evidence="4 8" id="KW-0067">ATP-binding</keyword>
<dbReference type="PROSITE" id="PS00211">
    <property type="entry name" value="ABC_TRANSPORTER_1"/>
    <property type="match status" value="1"/>
</dbReference>
<accession>A0A843AH26</accession>
<dbReference type="AlphaFoldDB" id="A0A843AH26"/>
<dbReference type="InterPro" id="IPR012340">
    <property type="entry name" value="NA-bd_OB-fold"/>
</dbReference>
<evidence type="ECO:0000256" key="2">
    <source>
        <dbReference type="ARBA" id="ARBA00022475"/>
    </source>
</evidence>
<dbReference type="RefSeq" id="WP_193803454.1">
    <property type="nucleotide sequence ID" value="NZ_JADEZV010000001.1"/>
</dbReference>